<dbReference type="RefSeq" id="WP_311558010.1">
    <property type="nucleotide sequence ID" value="NZ_JAVREJ010000013.1"/>
</dbReference>
<dbReference type="Gene3D" id="3.40.50.720">
    <property type="entry name" value="NAD(P)-binding Rossmann-like Domain"/>
    <property type="match status" value="1"/>
</dbReference>
<evidence type="ECO:0000256" key="1">
    <source>
        <dbReference type="ARBA" id="ARBA00006484"/>
    </source>
</evidence>
<dbReference type="PRINTS" id="PR00081">
    <property type="entry name" value="GDHRDH"/>
</dbReference>
<proteinExistence type="inferred from homology"/>
<name>A0ABU2NCD9_9PSEU</name>
<dbReference type="SUPFAM" id="SSF51735">
    <property type="entry name" value="NAD(P)-binding Rossmann-fold domains"/>
    <property type="match status" value="1"/>
</dbReference>
<protein>
    <submittedName>
        <fullName evidence="2">SDR family oxidoreductase</fullName>
    </submittedName>
</protein>
<dbReference type="InterPro" id="IPR002347">
    <property type="entry name" value="SDR_fam"/>
</dbReference>
<gene>
    <name evidence="2" type="ORF">RM445_18980</name>
</gene>
<dbReference type="InterPro" id="IPR050259">
    <property type="entry name" value="SDR"/>
</dbReference>
<dbReference type="Pfam" id="PF13561">
    <property type="entry name" value="adh_short_C2"/>
    <property type="match status" value="1"/>
</dbReference>
<dbReference type="EMBL" id="JAVREJ010000013">
    <property type="protein sequence ID" value="MDT0351617.1"/>
    <property type="molecule type" value="Genomic_DNA"/>
</dbReference>
<dbReference type="Proteomes" id="UP001183202">
    <property type="component" value="Unassembled WGS sequence"/>
</dbReference>
<accession>A0ABU2NCD9</accession>
<dbReference type="PANTHER" id="PTHR42879:SF6">
    <property type="entry name" value="NADPH-DEPENDENT REDUCTASE BACG"/>
    <property type="match status" value="1"/>
</dbReference>
<evidence type="ECO:0000313" key="3">
    <source>
        <dbReference type="Proteomes" id="UP001183202"/>
    </source>
</evidence>
<organism evidence="2 3">
    <name type="scientific">Pseudonocardia charpentierae</name>
    <dbReference type="NCBI Taxonomy" id="3075545"/>
    <lineage>
        <taxon>Bacteria</taxon>
        <taxon>Bacillati</taxon>
        <taxon>Actinomycetota</taxon>
        <taxon>Actinomycetes</taxon>
        <taxon>Pseudonocardiales</taxon>
        <taxon>Pseudonocardiaceae</taxon>
        <taxon>Pseudonocardia</taxon>
    </lineage>
</organism>
<reference evidence="3" key="1">
    <citation type="submission" date="2023-07" db="EMBL/GenBank/DDBJ databases">
        <title>30 novel species of actinomycetes from the DSMZ collection.</title>
        <authorList>
            <person name="Nouioui I."/>
        </authorList>
    </citation>
    <scope>NUCLEOTIDE SEQUENCE [LARGE SCALE GENOMIC DNA]</scope>
    <source>
        <strain evidence="3">DSM 45834</strain>
    </source>
</reference>
<dbReference type="InterPro" id="IPR036291">
    <property type="entry name" value="NAD(P)-bd_dom_sf"/>
</dbReference>
<comment type="caution">
    <text evidence="2">The sequence shown here is derived from an EMBL/GenBank/DDBJ whole genome shotgun (WGS) entry which is preliminary data.</text>
</comment>
<keyword evidence="3" id="KW-1185">Reference proteome</keyword>
<comment type="similarity">
    <text evidence="1">Belongs to the short-chain dehydrogenases/reductases (SDR) family.</text>
</comment>
<dbReference type="PANTHER" id="PTHR42879">
    <property type="entry name" value="3-OXOACYL-(ACYL-CARRIER-PROTEIN) REDUCTASE"/>
    <property type="match status" value="1"/>
</dbReference>
<sequence length="256" mass="26030">MDLRLTGRRALVLGSTGGLGLAVATALAHEDARVVLCGRRGERARELAADLPGAAGLAVDLTRDGVDGLVADAEAAVGPLDIVVLNSGGPPPGGAVGLSTDAVRAAVETLLLRQVELVAAVLPGMRSRGWGRILAIGSSGVQAPLPGLVLSNIGRAGLAGYLKTLASEVAADGVTVNMLLPGRFDTDRSTAIDGGRAEREGMSLEEVRDESQRSIPVGRYGDPAEFGAVAAFLCSGPASYLTGEQVRCDGGYVASY</sequence>
<evidence type="ECO:0000313" key="2">
    <source>
        <dbReference type="EMBL" id="MDT0351617.1"/>
    </source>
</evidence>